<dbReference type="OrthoDB" id="5525214at2"/>
<gene>
    <name evidence="2" type="ORF">VQ7734_01841</name>
</gene>
<dbReference type="AlphaFoldDB" id="A0A1M7YU04"/>
<protein>
    <submittedName>
        <fullName evidence="2">Uncharacterized protein</fullName>
    </submittedName>
</protein>
<dbReference type="RefSeq" id="WP_073581699.1">
    <property type="nucleotide sequence ID" value="NZ_AP024897.1"/>
</dbReference>
<evidence type="ECO:0000256" key="1">
    <source>
        <dbReference type="SAM" id="SignalP"/>
    </source>
</evidence>
<keyword evidence="1" id="KW-0732">Signal</keyword>
<reference evidence="3" key="1">
    <citation type="submission" date="2016-12" db="EMBL/GenBank/DDBJ databases">
        <authorList>
            <person name="Rodrigo-Torres L."/>
            <person name="Arahal R.D."/>
            <person name="Lucena T."/>
        </authorList>
    </citation>
    <scope>NUCLEOTIDE SEQUENCE [LARGE SCALE GENOMIC DNA]</scope>
</reference>
<feature type="chain" id="PRO_5012364913" evidence="1">
    <location>
        <begin position="19"/>
        <end position="95"/>
    </location>
</feature>
<organism evidence="2 3">
    <name type="scientific">Vibrio quintilis</name>
    <dbReference type="NCBI Taxonomy" id="1117707"/>
    <lineage>
        <taxon>Bacteria</taxon>
        <taxon>Pseudomonadati</taxon>
        <taxon>Pseudomonadota</taxon>
        <taxon>Gammaproteobacteria</taxon>
        <taxon>Vibrionales</taxon>
        <taxon>Vibrionaceae</taxon>
        <taxon>Vibrio</taxon>
    </lineage>
</organism>
<feature type="signal peptide" evidence="1">
    <location>
        <begin position="1"/>
        <end position="18"/>
    </location>
</feature>
<dbReference type="EMBL" id="FRFG01000020">
    <property type="protein sequence ID" value="SHO56078.1"/>
    <property type="molecule type" value="Genomic_DNA"/>
</dbReference>
<sequence>MKVSIVLLILFLFSPLTALSKEEMSDAQVRQQIIHDSIRRYPGNCPCPYSRASNGHRCGKRSAWSKPGGYAPVCYPEEISDQAVEKWRRGHGGAM</sequence>
<accession>A0A1M7YU04</accession>
<evidence type="ECO:0000313" key="2">
    <source>
        <dbReference type="EMBL" id="SHO56078.1"/>
    </source>
</evidence>
<dbReference type="Proteomes" id="UP000184600">
    <property type="component" value="Unassembled WGS sequence"/>
</dbReference>
<dbReference type="STRING" id="1117707.VQ7734_01841"/>
<evidence type="ECO:0000313" key="3">
    <source>
        <dbReference type="Proteomes" id="UP000184600"/>
    </source>
</evidence>
<keyword evidence="3" id="KW-1185">Reference proteome</keyword>
<proteinExistence type="predicted"/>
<name>A0A1M7YU04_9VIBR</name>